<dbReference type="Pfam" id="PF14559">
    <property type="entry name" value="TPR_19"/>
    <property type="match status" value="1"/>
</dbReference>
<dbReference type="Proteomes" id="UP000001977">
    <property type="component" value="Chromosome"/>
</dbReference>
<feature type="repeat" description="TPR" evidence="1">
    <location>
        <begin position="47"/>
        <end position="80"/>
    </location>
</feature>
<protein>
    <submittedName>
        <fullName evidence="3">Lipoprotein (Partial)</fullName>
    </submittedName>
</protein>
<evidence type="ECO:0000313" key="3">
    <source>
        <dbReference type="EMBL" id="CAJ50138.1"/>
    </source>
</evidence>
<keyword evidence="3" id="KW-0449">Lipoprotein</keyword>
<dbReference type="InterPro" id="IPR019734">
    <property type="entry name" value="TPR_rpt"/>
</dbReference>
<dbReference type="KEGG" id="bav:BAV2527"/>
<dbReference type="HOGENOM" id="CLU_1573884_0_0_4"/>
<keyword evidence="1" id="KW-0802">TPR repeat</keyword>
<dbReference type="SUPFAM" id="SSF48452">
    <property type="entry name" value="TPR-like"/>
    <property type="match status" value="1"/>
</dbReference>
<proteinExistence type="predicted"/>
<dbReference type="AlphaFoldDB" id="Q2KX85"/>
<name>Q2KX85_BORA1</name>
<evidence type="ECO:0000256" key="1">
    <source>
        <dbReference type="PROSITE-ProRule" id="PRU00339"/>
    </source>
</evidence>
<dbReference type="InterPro" id="IPR011990">
    <property type="entry name" value="TPR-like_helical_dom_sf"/>
</dbReference>
<accession>Q2KX85</accession>
<feature type="non-terminal residue" evidence="3">
    <location>
        <position position="1"/>
    </location>
</feature>
<gene>
    <name evidence="3" type="ordered locus">BAV2527</name>
</gene>
<dbReference type="Gene3D" id="1.25.40.10">
    <property type="entry name" value="Tetratricopeptide repeat domain"/>
    <property type="match status" value="1"/>
</dbReference>
<feature type="region of interest" description="Disordered" evidence="2">
    <location>
        <begin position="129"/>
        <end position="170"/>
    </location>
</feature>
<dbReference type="PROSITE" id="PS50005">
    <property type="entry name" value="TPR"/>
    <property type="match status" value="1"/>
</dbReference>
<keyword evidence="4" id="KW-1185">Reference proteome</keyword>
<reference evidence="3 4" key="1">
    <citation type="journal article" date="2006" name="J. Bacteriol.">
        <title>Comparison of the genome sequence of the poultry pathogen Bordetella avium with those of B. bronchiseptica, B. pertussis, and B. parapertussis reveals extensive diversity in surface structures associated with host interaction.</title>
        <authorList>
            <person name="Sebaihia M."/>
            <person name="Preston A."/>
            <person name="Maskell D.J."/>
            <person name="Kuzmiak H."/>
            <person name="Connell T.D."/>
            <person name="King N.D."/>
            <person name="Orndorff P.E."/>
            <person name="Miyamoto D.M."/>
            <person name="Thomson N.R."/>
            <person name="Harris D."/>
            <person name="Goble A."/>
            <person name="Lord A."/>
            <person name="Murphy L."/>
            <person name="Quail M.A."/>
            <person name="Rutter S."/>
            <person name="Squares R."/>
            <person name="Squares S."/>
            <person name="Woodward J."/>
            <person name="Parkhill J."/>
            <person name="Temple L.M."/>
        </authorList>
    </citation>
    <scope>NUCLEOTIDE SEQUENCE [LARGE SCALE GENOMIC DNA]</scope>
    <source>
        <strain evidence="3 4">197N</strain>
    </source>
</reference>
<sequence length="170" mass="17937">VTQAASSAGLKLGQGKLGESLLAAGRSDYEGAVDALARAVRLRPTDAQYLGDLGYALLRTGDLQGARLLLGQAAELDPGNARILGNLALLLVLQGEDHSAQEIMTRGQLSPQARDRVYRLAAEIRRPLSSQEPAAMADAGRPLVRASPAGPLPTLQRPMLEGLTNPRLVQ</sequence>
<evidence type="ECO:0000256" key="2">
    <source>
        <dbReference type="SAM" id="MobiDB-lite"/>
    </source>
</evidence>
<evidence type="ECO:0000313" key="4">
    <source>
        <dbReference type="Proteomes" id="UP000001977"/>
    </source>
</evidence>
<dbReference type="STRING" id="360910.BAV2527"/>
<dbReference type="EMBL" id="AM167904">
    <property type="protein sequence ID" value="CAJ50138.1"/>
    <property type="molecule type" value="Genomic_DNA"/>
</dbReference>
<dbReference type="eggNOG" id="COG0457">
    <property type="taxonomic scope" value="Bacteria"/>
</dbReference>
<organism evidence="3 4">
    <name type="scientific">Bordetella avium (strain 197N)</name>
    <dbReference type="NCBI Taxonomy" id="360910"/>
    <lineage>
        <taxon>Bacteria</taxon>
        <taxon>Pseudomonadati</taxon>
        <taxon>Pseudomonadota</taxon>
        <taxon>Betaproteobacteria</taxon>
        <taxon>Burkholderiales</taxon>
        <taxon>Alcaligenaceae</taxon>
        <taxon>Bordetella</taxon>
    </lineage>
</organism>